<name>A0A7G9RA72_9ACTN</name>
<evidence type="ECO:0000313" key="1">
    <source>
        <dbReference type="EMBL" id="QNN52497.1"/>
    </source>
</evidence>
<proteinExistence type="predicted"/>
<keyword evidence="2" id="KW-1185">Reference proteome</keyword>
<organism evidence="1 2">
    <name type="scientific">Nocardioides mesophilus</name>
    <dbReference type="NCBI Taxonomy" id="433659"/>
    <lineage>
        <taxon>Bacteria</taxon>
        <taxon>Bacillati</taxon>
        <taxon>Actinomycetota</taxon>
        <taxon>Actinomycetes</taxon>
        <taxon>Propionibacteriales</taxon>
        <taxon>Nocardioidaceae</taxon>
        <taxon>Nocardioides</taxon>
    </lineage>
</organism>
<dbReference type="KEGG" id="nmes:H9L09_18815"/>
<protein>
    <submittedName>
        <fullName evidence="1">Uncharacterized protein</fullName>
    </submittedName>
</protein>
<dbReference type="EMBL" id="CP060713">
    <property type="protein sequence ID" value="QNN52497.1"/>
    <property type="molecule type" value="Genomic_DNA"/>
</dbReference>
<dbReference type="AlphaFoldDB" id="A0A7G9RA72"/>
<sequence length="51" mass="5744">MKLIYDSRPTSPRYPHGYWYACTGDGKYDAAGPDPLTAITRLLQVLEEALK</sequence>
<accession>A0A7G9RA72</accession>
<reference evidence="1 2" key="1">
    <citation type="submission" date="2020-08" db="EMBL/GenBank/DDBJ databases">
        <title>Genome sequence of Nocardioides mesophilus KACC 16243T.</title>
        <authorList>
            <person name="Hyun D.-W."/>
            <person name="Bae J.-W."/>
        </authorList>
    </citation>
    <scope>NUCLEOTIDE SEQUENCE [LARGE SCALE GENOMIC DNA]</scope>
    <source>
        <strain evidence="1 2">KACC 16243</strain>
    </source>
</reference>
<dbReference type="Proteomes" id="UP000515947">
    <property type="component" value="Chromosome"/>
</dbReference>
<evidence type="ECO:0000313" key="2">
    <source>
        <dbReference type="Proteomes" id="UP000515947"/>
    </source>
</evidence>
<dbReference type="RefSeq" id="WP_187578339.1">
    <property type="nucleotide sequence ID" value="NZ_CP060713.1"/>
</dbReference>
<gene>
    <name evidence="1" type="ORF">H9L09_18815</name>
</gene>